<evidence type="ECO:0008006" key="3">
    <source>
        <dbReference type="Google" id="ProtNLM"/>
    </source>
</evidence>
<dbReference type="AlphaFoldDB" id="A0A1M5GYB8"/>
<evidence type="ECO:0000313" key="2">
    <source>
        <dbReference type="Proteomes" id="UP000184164"/>
    </source>
</evidence>
<dbReference type="Proteomes" id="UP000184164">
    <property type="component" value="Unassembled WGS sequence"/>
</dbReference>
<protein>
    <recommendedName>
        <fullName evidence="3">Lipoprotein</fullName>
    </recommendedName>
</protein>
<dbReference type="PROSITE" id="PS51257">
    <property type="entry name" value="PROKAR_LIPOPROTEIN"/>
    <property type="match status" value="1"/>
</dbReference>
<dbReference type="EMBL" id="FQUM01000045">
    <property type="protein sequence ID" value="SHG08693.1"/>
    <property type="molecule type" value="Genomic_DNA"/>
</dbReference>
<keyword evidence="2" id="KW-1185">Reference proteome</keyword>
<dbReference type="RefSeq" id="WP_139249819.1">
    <property type="nucleotide sequence ID" value="NZ_FQUM01000045.1"/>
</dbReference>
<reference evidence="1 2" key="1">
    <citation type="submission" date="2016-11" db="EMBL/GenBank/DDBJ databases">
        <authorList>
            <person name="Jaros S."/>
            <person name="Januszkiewicz K."/>
            <person name="Wedrychowicz H."/>
        </authorList>
    </citation>
    <scope>NUCLEOTIDE SEQUENCE [LARGE SCALE GENOMIC DNA]</scope>
    <source>
        <strain evidence="1 2">DSM 26910</strain>
    </source>
</reference>
<gene>
    <name evidence="1" type="ORF">SAMN05444274_1452</name>
</gene>
<proteinExistence type="predicted"/>
<accession>A0A1M5GYB8</accession>
<dbReference type="OrthoDB" id="1048413at2"/>
<sequence>MNKHTPYIIFFVVLIFGSCSLKEKEPFQESKTQILYDIIPTLFDSVFVDVTLIPPPPPPPWEMTKKDSLEYKKAYDNYLIELEQYSDTVLLAFQDSLLKIDNPEKLLKEHFNVATPMTLDTTNSNMRVIDINKVSLPDRFIIRSLYTFPEGTYIWDGNYDHKLAGAFLISDLEMEKTRTYGILEWGFMCGSLCGHGGYAFITKKDGKWIIDHISIEWVA</sequence>
<name>A0A1M5GYB8_9BACT</name>
<dbReference type="STRING" id="1484053.SAMN05444274_1452"/>
<organism evidence="1 2">
    <name type="scientific">Mariniphaga anaerophila</name>
    <dbReference type="NCBI Taxonomy" id="1484053"/>
    <lineage>
        <taxon>Bacteria</taxon>
        <taxon>Pseudomonadati</taxon>
        <taxon>Bacteroidota</taxon>
        <taxon>Bacteroidia</taxon>
        <taxon>Marinilabiliales</taxon>
        <taxon>Prolixibacteraceae</taxon>
        <taxon>Mariniphaga</taxon>
    </lineage>
</organism>
<evidence type="ECO:0000313" key="1">
    <source>
        <dbReference type="EMBL" id="SHG08693.1"/>
    </source>
</evidence>